<name>A0A8S5SEI0_9CAUD</name>
<reference evidence="1" key="1">
    <citation type="journal article" date="2021" name="Proc. Natl. Acad. Sci. U.S.A.">
        <title>A Catalog of Tens of Thousands of Viruses from Human Metagenomes Reveals Hidden Associations with Chronic Diseases.</title>
        <authorList>
            <person name="Tisza M.J."/>
            <person name="Buck C.B."/>
        </authorList>
    </citation>
    <scope>NUCLEOTIDE SEQUENCE</scope>
    <source>
        <strain evidence="1">Ct8mY9</strain>
    </source>
</reference>
<dbReference type="EMBL" id="BK032581">
    <property type="protein sequence ID" value="DAF49397.1"/>
    <property type="molecule type" value="Genomic_DNA"/>
</dbReference>
<evidence type="ECO:0000313" key="1">
    <source>
        <dbReference type="EMBL" id="DAF49397.1"/>
    </source>
</evidence>
<organism evidence="1">
    <name type="scientific">Myoviridae sp. ct8mY9</name>
    <dbReference type="NCBI Taxonomy" id="2827664"/>
    <lineage>
        <taxon>Viruses</taxon>
        <taxon>Duplodnaviria</taxon>
        <taxon>Heunggongvirae</taxon>
        <taxon>Uroviricota</taxon>
        <taxon>Caudoviricetes</taxon>
    </lineage>
</organism>
<protein>
    <submittedName>
        <fullName evidence="1">Uncharacterized protein</fullName>
    </submittedName>
</protein>
<accession>A0A8S5SEI0</accession>
<proteinExistence type="predicted"/>
<sequence>MSNVYDMLGHKKVLFDEEVKDITYKEIMTIIVQRATEEGCKEIFSEGGVTLCPSKVFGPEQINVNKEEKDCEDGIGCTKCWTKAVKKLRGD</sequence>